<sequence>MCAARRAACAAWTLRPSPSAPARPGPAPACARPRPAGRRRLEEDWKGRAQQVPTPLAAGVIRSLFRALWTLTRLPHALDTGHPVAMDSDCPDL</sequence>
<accession>A0AC59Y8V8</accession>
<reference evidence="1" key="2">
    <citation type="submission" date="2025-03" db="EMBL/GenBank/DDBJ databases">
        <authorList>
            <consortium name="ELIXIR-Norway"/>
            <consortium name="Elixir Norway"/>
        </authorList>
    </citation>
    <scope>NUCLEOTIDE SEQUENCE</scope>
</reference>
<dbReference type="EMBL" id="OX596095">
    <property type="protein sequence ID" value="CAM9486266.1"/>
    <property type="molecule type" value="Genomic_DNA"/>
</dbReference>
<organism evidence="1 2">
    <name type="scientific">Rangifer tarandus platyrhynchus</name>
    <name type="common">Svalbard reindeer</name>
    <dbReference type="NCBI Taxonomy" id="3082113"/>
    <lineage>
        <taxon>Eukaryota</taxon>
        <taxon>Metazoa</taxon>
        <taxon>Chordata</taxon>
        <taxon>Craniata</taxon>
        <taxon>Vertebrata</taxon>
        <taxon>Euteleostomi</taxon>
        <taxon>Mammalia</taxon>
        <taxon>Eutheria</taxon>
        <taxon>Laurasiatheria</taxon>
        <taxon>Artiodactyla</taxon>
        <taxon>Ruminantia</taxon>
        <taxon>Pecora</taxon>
        <taxon>Cervidae</taxon>
        <taxon>Odocoileinae</taxon>
        <taxon>Rangifer</taxon>
    </lineage>
</organism>
<gene>
    <name evidence="1" type="ORF">MRATA1EN22A_LOCUS3188</name>
</gene>
<proteinExistence type="predicted"/>
<evidence type="ECO:0000313" key="2">
    <source>
        <dbReference type="Proteomes" id="UP001162501"/>
    </source>
</evidence>
<dbReference type="Proteomes" id="UP001162501">
    <property type="component" value="Chromosome 11"/>
</dbReference>
<evidence type="ECO:0000313" key="1">
    <source>
        <dbReference type="EMBL" id="CAM9486266.1"/>
    </source>
</evidence>
<name>A0AC59Y8V8_RANTA</name>
<reference evidence="1" key="1">
    <citation type="submission" date="2023-05" db="EMBL/GenBank/DDBJ databases">
        <authorList>
            <consortium name="ELIXIR-Norway"/>
        </authorList>
    </citation>
    <scope>NUCLEOTIDE SEQUENCE</scope>
</reference>
<protein>
    <submittedName>
        <fullName evidence="1">Uncharacterized protein</fullName>
    </submittedName>
</protein>